<keyword evidence="1" id="KW-0472">Membrane</keyword>
<feature type="transmembrane region" description="Helical" evidence="1">
    <location>
        <begin position="274"/>
        <end position="293"/>
    </location>
</feature>
<dbReference type="KEGG" id="tva:4765628"/>
<dbReference type="AlphaFoldDB" id="A2EI01"/>
<protein>
    <submittedName>
        <fullName evidence="2">Uncharacterized protein</fullName>
    </submittedName>
</protein>
<dbReference type="RefSeq" id="XP_001319956.1">
    <property type="nucleotide sequence ID" value="XM_001319921.1"/>
</dbReference>
<evidence type="ECO:0000313" key="3">
    <source>
        <dbReference type="Proteomes" id="UP000001542"/>
    </source>
</evidence>
<evidence type="ECO:0000313" key="2">
    <source>
        <dbReference type="EMBL" id="EAY07733.1"/>
    </source>
</evidence>
<accession>A2EI01</accession>
<dbReference type="Proteomes" id="UP000001542">
    <property type="component" value="Unassembled WGS sequence"/>
</dbReference>
<name>A2EI01_TRIV3</name>
<gene>
    <name evidence="2" type="ORF">TVAG_118140</name>
</gene>
<dbReference type="VEuPathDB" id="TrichDB:TVAG_118140"/>
<reference evidence="2" key="2">
    <citation type="journal article" date="2007" name="Science">
        <title>Draft genome sequence of the sexually transmitted pathogen Trichomonas vaginalis.</title>
        <authorList>
            <person name="Carlton J.M."/>
            <person name="Hirt R.P."/>
            <person name="Silva J.C."/>
            <person name="Delcher A.L."/>
            <person name="Schatz M."/>
            <person name="Zhao Q."/>
            <person name="Wortman J.R."/>
            <person name="Bidwell S.L."/>
            <person name="Alsmark U.C.M."/>
            <person name="Besteiro S."/>
            <person name="Sicheritz-Ponten T."/>
            <person name="Noel C.J."/>
            <person name="Dacks J.B."/>
            <person name="Foster P.G."/>
            <person name="Simillion C."/>
            <person name="Van de Peer Y."/>
            <person name="Miranda-Saavedra D."/>
            <person name="Barton G.J."/>
            <person name="Westrop G.D."/>
            <person name="Mueller S."/>
            <person name="Dessi D."/>
            <person name="Fiori P.L."/>
            <person name="Ren Q."/>
            <person name="Paulsen I."/>
            <person name="Zhang H."/>
            <person name="Bastida-Corcuera F.D."/>
            <person name="Simoes-Barbosa A."/>
            <person name="Brown M.T."/>
            <person name="Hayes R.D."/>
            <person name="Mukherjee M."/>
            <person name="Okumura C.Y."/>
            <person name="Schneider R."/>
            <person name="Smith A.J."/>
            <person name="Vanacova S."/>
            <person name="Villalvazo M."/>
            <person name="Haas B.J."/>
            <person name="Pertea M."/>
            <person name="Feldblyum T.V."/>
            <person name="Utterback T.R."/>
            <person name="Shu C.L."/>
            <person name="Osoegawa K."/>
            <person name="de Jong P.J."/>
            <person name="Hrdy I."/>
            <person name="Horvathova L."/>
            <person name="Zubacova Z."/>
            <person name="Dolezal P."/>
            <person name="Malik S.B."/>
            <person name="Logsdon J.M. Jr."/>
            <person name="Henze K."/>
            <person name="Gupta A."/>
            <person name="Wang C.C."/>
            <person name="Dunne R.L."/>
            <person name="Upcroft J.A."/>
            <person name="Upcroft P."/>
            <person name="White O."/>
            <person name="Salzberg S.L."/>
            <person name="Tang P."/>
            <person name="Chiu C.-H."/>
            <person name="Lee Y.-S."/>
            <person name="Embley T.M."/>
            <person name="Coombs G.H."/>
            <person name="Mottram J.C."/>
            <person name="Tachezy J."/>
            <person name="Fraser-Liggett C.M."/>
            <person name="Johnson P.J."/>
        </authorList>
    </citation>
    <scope>NUCLEOTIDE SEQUENCE [LARGE SCALE GENOMIC DNA]</scope>
    <source>
        <strain evidence="2">G3</strain>
    </source>
</reference>
<dbReference type="VEuPathDB" id="TrichDB:TVAGG3_0230280"/>
<keyword evidence="1" id="KW-1133">Transmembrane helix</keyword>
<keyword evidence="3" id="KW-1185">Reference proteome</keyword>
<evidence type="ECO:0000256" key="1">
    <source>
        <dbReference type="SAM" id="Phobius"/>
    </source>
</evidence>
<reference evidence="2" key="1">
    <citation type="submission" date="2006-10" db="EMBL/GenBank/DDBJ databases">
        <authorList>
            <person name="Amadeo P."/>
            <person name="Zhao Q."/>
            <person name="Wortman J."/>
            <person name="Fraser-Liggett C."/>
            <person name="Carlton J."/>
        </authorList>
    </citation>
    <scope>NUCLEOTIDE SEQUENCE</scope>
    <source>
        <strain evidence="2">G3</strain>
    </source>
</reference>
<sequence>MVAEIDCNSFSYVCSNKFKAKSFPNFVRLLKGLPKGIHPDFDYNGFKNRVEELKDLKMNELCEKFPIEKQKYPALVLHLNKSKAECCKVIDEIVKYDVTLTPSIFCQHKAPEEKLEVYTNEYTKFQMEANLTIPNIFNFSQEYKTPIFGTVRWSEILKRNRTIAIVVVKNISRANDYKTQAEANSKNIYWSIITRSKYNELSSWGLKENEIPALIIGNPTKTKFAIIKNITPDSMIDIANSEFGKYGTVVNKKMSSVFHDFILFPGRSALFRNTMYAIFILIIIALIIGGFFLNSTPTLKFE</sequence>
<dbReference type="EMBL" id="DS113393">
    <property type="protein sequence ID" value="EAY07733.1"/>
    <property type="molecule type" value="Genomic_DNA"/>
</dbReference>
<dbReference type="InParanoid" id="A2EI01"/>
<organism evidence="2 3">
    <name type="scientific">Trichomonas vaginalis (strain ATCC PRA-98 / G3)</name>
    <dbReference type="NCBI Taxonomy" id="412133"/>
    <lineage>
        <taxon>Eukaryota</taxon>
        <taxon>Metamonada</taxon>
        <taxon>Parabasalia</taxon>
        <taxon>Trichomonadida</taxon>
        <taxon>Trichomonadidae</taxon>
        <taxon>Trichomonas</taxon>
    </lineage>
</organism>
<proteinExistence type="predicted"/>
<keyword evidence="1" id="KW-0812">Transmembrane</keyword>